<organism evidence="1 2">
    <name type="scientific">Bacteriophage T5-like cott162</name>
    <dbReference type="NCBI Taxonomy" id="2024328"/>
    <lineage>
        <taxon>Viruses</taxon>
        <taxon>Duplodnaviria</taxon>
        <taxon>Heunggongvirae</taxon>
        <taxon>Uroviricota</taxon>
        <taxon>Caudoviricetes</taxon>
        <taxon>Demerecviridae</taxon>
        <taxon>Markadamsvirinae</taxon>
        <taxon>Epseptimavirus</taxon>
        <taxon>Epseptimavirus saus132</taxon>
    </lineage>
</organism>
<dbReference type="EMBL" id="MF431740">
    <property type="protein sequence ID" value="ASU03049.1"/>
    <property type="molecule type" value="Genomic_DNA"/>
</dbReference>
<evidence type="ECO:0000313" key="1">
    <source>
        <dbReference type="EMBL" id="ASU03049.1"/>
    </source>
</evidence>
<gene>
    <name evidence="1" type="ORF">P162_0070</name>
</gene>
<reference evidence="2" key="1">
    <citation type="journal article" date="2018" name="Front. Microbiol.">
        <title>Identification and Characterization of T5-Like Bacteriophages Representing Two Novel Subgroups from Food Products.</title>
        <authorList>
            <person name="Svab D."/>
            <person name="Falgenhauer L."/>
            <person name="Rohde M."/>
            <person name="Szabo J."/>
            <person name="Chakraborty T."/>
            <person name="Toth I."/>
        </authorList>
    </citation>
    <scope>NUCLEOTIDE SEQUENCE [LARGE SCALE GENOMIC DNA]</scope>
</reference>
<accession>A0A2K8HCB4</accession>
<dbReference type="Proteomes" id="UP000241179">
    <property type="component" value="Genome"/>
</dbReference>
<proteinExistence type="predicted"/>
<evidence type="ECO:0000313" key="2">
    <source>
        <dbReference type="Proteomes" id="UP000241179"/>
    </source>
</evidence>
<name>A0A2K8HCB4_9CAUD</name>
<protein>
    <submittedName>
        <fullName evidence="1">Uncharacterized protein</fullName>
    </submittedName>
</protein>
<sequence length="62" mass="7292">MELFIVSVKFAQDREHSDEFKQGYRLVKATSELHAMDKVVDYMYKVEDVYYVNALEASKVIN</sequence>